<evidence type="ECO:0000256" key="1">
    <source>
        <dbReference type="SAM" id="Phobius"/>
    </source>
</evidence>
<accession>A0A847UC12</accession>
<keyword evidence="1" id="KW-0472">Membrane</keyword>
<protein>
    <submittedName>
        <fullName evidence="2">Uncharacterized protein</fullName>
    </submittedName>
</protein>
<dbReference type="AlphaFoldDB" id="A0A847UC12"/>
<dbReference type="Proteomes" id="UP000608662">
    <property type="component" value="Unassembled WGS sequence"/>
</dbReference>
<reference evidence="2" key="1">
    <citation type="submission" date="2019-12" db="EMBL/GenBank/DDBJ databases">
        <title>Whole-genome sequence of Halomicrobium mukohataei pws1.</title>
        <authorList>
            <person name="Verma D.K."/>
            <person name="Gopal K."/>
            <person name="Prasad E.S."/>
        </authorList>
    </citation>
    <scope>NUCLEOTIDE SEQUENCE</scope>
    <source>
        <strain evidence="2">Pws1</strain>
    </source>
</reference>
<sequence length="86" mass="8747">MILVQLDTLLGYGLLGTIGISASTIASALVGQPFPVVVPTIFAAAVVAAHHVRTNDSADDQLDDATDQDVRDTVGETAVATDGGEP</sequence>
<proteinExistence type="predicted"/>
<gene>
    <name evidence="2" type="ORF">GOC74_02545</name>
</gene>
<dbReference type="RefSeq" id="WP_170092776.1">
    <property type="nucleotide sequence ID" value="NZ_WOYG01000001.1"/>
</dbReference>
<keyword evidence="1" id="KW-1133">Transmembrane helix</keyword>
<feature type="transmembrane region" description="Helical" evidence="1">
    <location>
        <begin position="36"/>
        <end position="52"/>
    </location>
</feature>
<dbReference type="EMBL" id="WOYG01000001">
    <property type="protein sequence ID" value="NLV08814.1"/>
    <property type="molecule type" value="Genomic_DNA"/>
</dbReference>
<keyword evidence="1" id="KW-0812">Transmembrane</keyword>
<comment type="caution">
    <text evidence="2">The sequence shown here is derived from an EMBL/GenBank/DDBJ whole genome shotgun (WGS) entry which is preliminary data.</text>
</comment>
<evidence type="ECO:0000313" key="3">
    <source>
        <dbReference type="Proteomes" id="UP000608662"/>
    </source>
</evidence>
<evidence type="ECO:0000313" key="2">
    <source>
        <dbReference type="EMBL" id="NLV08814.1"/>
    </source>
</evidence>
<organism evidence="2 3">
    <name type="scientific">Halomicrobium mukohataei</name>
    <dbReference type="NCBI Taxonomy" id="57705"/>
    <lineage>
        <taxon>Archaea</taxon>
        <taxon>Methanobacteriati</taxon>
        <taxon>Methanobacteriota</taxon>
        <taxon>Stenosarchaea group</taxon>
        <taxon>Halobacteria</taxon>
        <taxon>Halobacteriales</taxon>
        <taxon>Haloarculaceae</taxon>
        <taxon>Halomicrobium</taxon>
    </lineage>
</organism>
<name>A0A847UC12_9EURY</name>
<feature type="transmembrane region" description="Helical" evidence="1">
    <location>
        <begin position="9"/>
        <end position="30"/>
    </location>
</feature>